<evidence type="ECO:0000256" key="5">
    <source>
        <dbReference type="PROSITE-ProRule" id="PRU00317"/>
    </source>
</evidence>
<dbReference type="InterPro" id="IPR011989">
    <property type="entry name" value="ARM-like"/>
</dbReference>
<dbReference type="GO" id="GO:0000447">
    <property type="term" value="P:endonucleolytic cleavage in ITS1 to separate SSU-rRNA from 5.8S rRNA and LSU-rRNA from tricistronic rRNA transcript (SSU-rRNA, 5.8S rRNA, LSU-rRNA)"/>
    <property type="evidence" value="ECO:0007669"/>
    <property type="project" value="TreeGrafter"/>
</dbReference>
<dbReference type="GO" id="GO:0030686">
    <property type="term" value="C:90S preribosome"/>
    <property type="evidence" value="ECO:0007669"/>
    <property type="project" value="TreeGrafter"/>
</dbReference>
<dbReference type="Gene3D" id="1.25.10.10">
    <property type="entry name" value="Leucine-rich Repeat Variant"/>
    <property type="match status" value="2"/>
</dbReference>
<dbReference type="AlphaFoldDB" id="A0A4P9Y4A6"/>
<dbReference type="GO" id="GO:0000056">
    <property type="term" value="P:ribosomal small subunit export from nucleus"/>
    <property type="evidence" value="ECO:0007669"/>
    <property type="project" value="TreeGrafter"/>
</dbReference>
<proteinExistence type="predicted"/>
<feature type="compositionally biased region" description="Basic residues" evidence="6">
    <location>
        <begin position="769"/>
        <end position="779"/>
    </location>
</feature>
<dbReference type="GO" id="GO:0000480">
    <property type="term" value="P:endonucleolytic cleavage in 5'-ETS of tricistronic rRNA transcript (SSU-rRNA, 5.8S rRNA, LSU-rRNA)"/>
    <property type="evidence" value="ECO:0007669"/>
    <property type="project" value="TreeGrafter"/>
</dbReference>
<dbReference type="PROSITE" id="PS50302">
    <property type="entry name" value="PUM"/>
    <property type="match status" value="1"/>
</dbReference>
<feature type="compositionally biased region" description="Basic and acidic residues" evidence="6">
    <location>
        <begin position="16"/>
        <end position="27"/>
    </location>
</feature>
<dbReference type="PANTHER" id="PTHR13102:SF0">
    <property type="entry name" value="NUCLEOLAR PROTEIN 9"/>
    <property type="match status" value="1"/>
</dbReference>
<evidence type="ECO:0000256" key="3">
    <source>
        <dbReference type="ARBA" id="ARBA00030932"/>
    </source>
</evidence>
<evidence type="ECO:0000256" key="4">
    <source>
        <dbReference type="ARBA" id="ARBA00031929"/>
    </source>
</evidence>
<dbReference type="InterPro" id="IPR001313">
    <property type="entry name" value="Pumilio_RNA-bd_rpt"/>
</dbReference>
<dbReference type="SUPFAM" id="SSF48371">
    <property type="entry name" value="ARM repeat"/>
    <property type="match status" value="2"/>
</dbReference>
<protein>
    <recommendedName>
        <fullName evidence="1">Nucleolar protein 9</fullName>
    </recommendedName>
    <alternativeName>
        <fullName evidence="3 4">Pumilio domain-containing protein NOP9</fullName>
    </alternativeName>
</protein>
<feature type="compositionally biased region" description="Basic residues" evidence="6">
    <location>
        <begin position="1"/>
        <end position="15"/>
    </location>
</feature>
<evidence type="ECO:0000256" key="2">
    <source>
        <dbReference type="ARBA" id="ARBA00022737"/>
    </source>
</evidence>
<feature type="region of interest" description="Disordered" evidence="6">
    <location>
        <begin position="715"/>
        <end position="779"/>
    </location>
</feature>
<keyword evidence="8" id="KW-1185">Reference proteome</keyword>
<feature type="repeat" description="Pumilio" evidence="5">
    <location>
        <begin position="583"/>
        <end position="618"/>
    </location>
</feature>
<dbReference type="Pfam" id="PF22493">
    <property type="entry name" value="PUF_NOP9"/>
    <property type="match status" value="1"/>
</dbReference>
<dbReference type="OrthoDB" id="392571at2759"/>
<organism evidence="7 8">
    <name type="scientific">Piptocephalis cylindrospora</name>
    <dbReference type="NCBI Taxonomy" id="1907219"/>
    <lineage>
        <taxon>Eukaryota</taxon>
        <taxon>Fungi</taxon>
        <taxon>Fungi incertae sedis</taxon>
        <taxon>Zoopagomycota</taxon>
        <taxon>Zoopagomycotina</taxon>
        <taxon>Zoopagomycetes</taxon>
        <taxon>Zoopagales</taxon>
        <taxon>Piptocephalidaceae</taxon>
        <taxon>Piptocephalis</taxon>
    </lineage>
</organism>
<evidence type="ECO:0000256" key="1">
    <source>
        <dbReference type="ARBA" id="ARBA00016427"/>
    </source>
</evidence>
<dbReference type="Proteomes" id="UP000267251">
    <property type="component" value="Unassembled WGS sequence"/>
</dbReference>
<dbReference type="GO" id="GO:0030688">
    <property type="term" value="C:preribosome, small subunit precursor"/>
    <property type="evidence" value="ECO:0007669"/>
    <property type="project" value="TreeGrafter"/>
</dbReference>
<dbReference type="GO" id="GO:0005730">
    <property type="term" value="C:nucleolus"/>
    <property type="evidence" value="ECO:0007669"/>
    <property type="project" value="TreeGrafter"/>
</dbReference>
<feature type="region of interest" description="Disordered" evidence="6">
    <location>
        <begin position="1"/>
        <end position="48"/>
    </location>
</feature>
<dbReference type="GO" id="GO:0003723">
    <property type="term" value="F:RNA binding"/>
    <property type="evidence" value="ECO:0007669"/>
    <property type="project" value="InterPro"/>
</dbReference>
<dbReference type="GO" id="GO:0000472">
    <property type="term" value="P:endonucleolytic cleavage to generate mature 5'-end of SSU-rRNA from (SSU-rRNA, 5.8S rRNA, LSU-rRNA)"/>
    <property type="evidence" value="ECO:0007669"/>
    <property type="project" value="TreeGrafter"/>
</dbReference>
<dbReference type="EMBL" id="KZ987951">
    <property type="protein sequence ID" value="RKP13745.1"/>
    <property type="molecule type" value="Genomic_DNA"/>
</dbReference>
<dbReference type="InterPro" id="IPR040000">
    <property type="entry name" value="NOP9"/>
</dbReference>
<keyword evidence="2" id="KW-0677">Repeat</keyword>
<dbReference type="SMART" id="SM00025">
    <property type="entry name" value="Pumilio"/>
    <property type="match status" value="6"/>
</dbReference>
<reference evidence="8" key="1">
    <citation type="journal article" date="2018" name="Nat. Microbiol.">
        <title>Leveraging single-cell genomics to expand the fungal tree of life.</title>
        <authorList>
            <person name="Ahrendt S.R."/>
            <person name="Quandt C.A."/>
            <person name="Ciobanu D."/>
            <person name="Clum A."/>
            <person name="Salamov A."/>
            <person name="Andreopoulos B."/>
            <person name="Cheng J.F."/>
            <person name="Woyke T."/>
            <person name="Pelin A."/>
            <person name="Henrissat B."/>
            <person name="Reynolds N.K."/>
            <person name="Benny G.L."/>
            <person name="Smith M.E."/>
            <person name="James T.Y."/>
            <person name="Grigoriev I.V."/>
        </authorList>
    </citation>
    <scope>NUCLEOTIDE SEQUENCE [LARGE SCALE GENOMIC DNA]</scope>
</reference>
<name>A0A4P9Y4A6_9FUNG</name>
<sequence length="779" mass="86462">MPREQRRGRRGKKQRKEAAKAEEREEQYPAAAKVDSATQPEHHPSEYGDEGLVQIFYGRMDADMQGYLKKAEALLDETGIEDAEEQEAFIANVFAEVRGKERLLATDHECSRILEKLLRISPPSCVLGILEAFSGHLHPLAMHRFASHVVQTAIITTGRLAYLMNHNGGDAQVKVEGVDASSPFTSAESAIGEVCKELTPQWIAMINDRFASHVLRTLLCILGAADPSGSPGESQGTSGAMRSKRSQKYNESVNNAFSVGHKQGARSCSYLRGSIPPSFPDLLDAGLDRITLGLSQVEIRAFALSPVANPVLQLILGLKPRGSFEDGEDSFLNKLLMGFIVPPETESPQDKLSRDAFMDTLIKDTTGSHLFEAICLSSSDALYANIYTTYFRSKLSRLSFHPVANFVVQKLLANVRNGPQFELMLEELLPEFNHFLIGNKTGVLRSIVDACTIIGDSYKMVIQGLCDAFGLRTSDERLHFVDCILHMLSYPSLLEVKAAKEEEEEEVVGGKPKIRTNVQGALLLQSLVKFPQDHNAIVISSFLAEPAQIRVAWCKDPTASRVVESILESRTVGLKAKRLILTGFLDHYHELAMDKFGGHVVDKCWAMADLEMKSKIAEQLAFHRMALQNSFHGKFILRNCRIEQYIMKKGAWEEIQKGAERKRAMFEDILEGDNSPSQRAKEARVDKEIDQIFQGASTKNGKGIALAPLAAEVKKEEDKKLKKKKRSKSETEVDSVLEAIAATGKGGSAGKDTSSKRKVKKERDEEGRKKAKKQRKFES</sequence>
<dbReference type="InterPro" id="IPR016024">
    <property type="entry name" value="ARM-type_fold"/>
</dbReference>
<gene>
    <name evidence="7" type="ORF">BJ684DRAFT_9632</name>
</gene>
<evidence type="ECO:0000313" key="8">
    <source>
        <dbReference type="Proteomes" id="UP000267251"/>
    </source>
</evidence>
<dbReference type="PANTHER" id="PTHR13102">
    <property type="entry name" value="NUCLEOLAR PROTEIN 9"/>
    <property type="match status" value="1"/>
</dbReference>
<accession>A0A4P9Y4A6</accession>
<evidence type="ECO:0000256" key="6">
    <source>
        <dbReference type="SAM" id="MobiDB-lite"/>
    </source>
</evidence>
<evidence type="ECO:0000313" key="7">
    <source>
        <dbReference type="EMBL" id="RKP13745.1"/>
    </source>
</evidence>